<keyword evidence="2" id="KW-1185">Reference proteome</keyword>
<organism evidence="1 2">
    <name type="scientific">Desulfoluna butyratoxydans</name>
    <dbReference type="NCBI Taxonomy" id="231438"/>
    <lineage>
        <taxon>Bacteria</taxon>
        <taxon>Pseudomonadati</taxon>
        <taxon>Thermodesulfobacteriota</taxon>
        <taxon>Desulfobacteria</taxon>
        <taxon>Desulfobacterales</taxon>
        <taxon>Desulfolunaceae</taxon>
        <taxon>Desulfoluna</taxon>
    </lineage>
</organism>
<name>A0A4U8YT29_9BACT</name>
<protein>
    <submittedName>
        <fullName evidence="1">Uncharacterized protein</fullName>
    </submittedName>
</protein>
<proteinExistence type="predicted"/>
<dbReference type="PROSITE" id="PS51257">
    <property type="entry name" value="PROKAR_LIPOPROTEIN"/>
    <property type="match status" value="1"/>
</dbReference>
<dbReference type="EMBL" id="CAADHO010000012">
    <property type="protein sequence ID" value="VFQ46974.1"/>
    <property type="molecule type" value="Genomic_DNA"/>
</dbReference>
<accession>A0A4U8YT29</accession>
<evidence type="ECO:0000313" key="1">
    <source>
        <dbReference type="EMBL" id="VFQ46974.1"/>
    </source>
</evidence>
<dbReference type="AlphaFoldDB" id="A0A4U8YT29"/>
<dbReference type="RefSeq" id="WP_180145853.1">
    <property type="nucleotide sequence ID" value="NZ_CAADHO010000012.1"/>
</dbReference>
<reference evidence="1 2" key="1">
    <citation type="submission" date="2019-03" db="EMBL/GenBank/DDBJ databases">
        <authorList>
            <person name="Nijsse B."/>
        </authorList>
    </citation>
    <scope>NUCLEOTIDE SEQUENCE [LARGE SCALE GENOMIC DNA]</scope>
    <source>
        <strain evidence="1">Desulfoluna butyratoxydans MSL71</strain>
    </source>
</reference>
<evidence type="ECO:0000313" key="2">
    <source>
        <dbReference type="Proteomes" id="UP000507962"/>
    </source>
</evidence>
<dbReference type="Proteomes" id="UP000507962">
    <property type="component" value="Unassembled WGS sequence"/>
</dbReference>
<sequence>MENKFERRLWGLVLALFFLGSACTARPWHHDAGEYVVVQPGPGESLEKVAADFGGGAAGLPAVEALNPPGLTPANTPLLVPTTPAYDLGIRSDGYQTVPVLTYRWLDGEHSESVEKRLQSDLLQLKSMGASLLTPEAFLGFIRMERSVSRGAVLLAFEVTHAEGFRDFLSEAEHTELPGLLFLDPSQVGEAGQLTWEEVVQLAQGGLEPALLPAEARGLSAPAPKESLVGYTRRVKEAVTSSHKRLVSHTGQPVRFAAYPDGTGNSVLASVMVSLGTKGIFVFGEGGNPFFCDNLSIVRMDAGARGAEEPLDRYLDTFRKARLAW</sequence>
<dbReference type="Gene3D" id="3.20.20.370">
    <property type="entry name" value="Glycoside hydrolase/deacetylase"/>
    <property type="match status" value="1"/>
</dbReference>
<gene>
    <name evidence="1" type="ORF">MSL71_46560</name>
</gene>